<evidence type="ECO:0000256" key="4">
    <source>
        <dbReference type="ARBA" id="ARBA00022723"/>
    </source>
</evidence>
<keyword evidence="4" id="KW-0479">Metal-binding</keyword>
<evidence type="ECO:0000256" key="3">
    <source>
        <dbReference type="ARBA" id="ARBA00022679"/>
    </source>
</evidence>
<evidence type="ECO:0000256" key="8">
    <source>
        <dbReference type="ARBA" id="ARBA00023163"/>
    </source>
</evidence>
<dbReference type="InterPro" id="IPR043145">
    <property type="entry name" value="Znf_ZZ_sf"/>
</dbReference>
<dbReference type="EC" id="2.3.1.48" evidence="2"/>
<accession>A0A078J8J8</accession>
<dbReference type="EMBL" id="LK033845">
    <property type="protein sequence ID" value="CDY60114.1"/>
    <property type="molecule type" value="Genomic_DNA"/>
</dbReference>
<organism evidence="13 14">
    <name type="scientific">Brassica napus</name>
    <name type="common">Rape</name>
    <dbReference type="NCBI Taxonomy" id="3708"/>
    <lineage>
        <taxon>Eukaryota</taxon>
        <taxon>Viridiplantae</taxon>
        <taxon>Streptophyta</taxon>
        <taxon>Embryophyta</taxon>
        <taxon>Tracheophyta</taxon>
        <taxon>Spermatophyta</taxon>
        <taxon>Magnoliopsida</taxon>
        <taxon>eudicotyledons</taxon>
        <taxon>Gunneridae</taxon>
        <taxon>Pentapetalae</taxon>
        <taxon>rosids</taxon>
        <taxon>malvids</taxon>
        <taxon>Brassicales</taxon>
        <taxon>Brassicaceae</taxon>
        <taxon>Brassiceae</taxon>
        <taxon>Brassica</taxon>
    </lineage>
</organism>
<dbReference type="PANTHER" id="PTHR13808:SF30">
    <property type="entry name" value="HISTONE ACETYLTRANSFERASE HAC5"/>
    <property type="match status" value="1"/>
</dbReference>
<dbReference type="Proteomes" id="UP000028999">
    <property type="component" value="Unassembled WGS sequence"/>
</dbReference>
<dbReference type="PANTHER" id="PTHR13808">
    <property type="entry name" value="CBP/P300-RELATED"/>
    <property type="match status" value="1"/>
</dbReference>
<protein>
    <recommendedName>
        <fullName evidence="2">histone acetyltransferase</fullName>
        <ecNumber evidence="2">2.3.1.48</ecNumber>
    </recommendedName>
</protein>
<dbReference type="SUPFAM" id="SSF57850">
    <property type="entry name" value="RING/U-box"/>
    <property type="match status" value="1"/>
</dbReference>
<feature type="compositionally biased region" description="Low complexity" evidence="11">
    <location>
        <begin position="185"/>
        <end position="197"/>
    </location>
</feature>
<dbReference type="GO" id="GO:0005634">
    <property type="term" value="C:nucleus"/>
    <property type="evidence" value="ECO:0007669"/>
    <property type="project" value="UniProtKB-SubCell"/>
</dbReference>
<gene>
    <name evidence="13" type="primary">BnaA05g26230D</name>
    <name evidence="13" type="ORF">GSBRNA2T00028209001</name>
</gene>
<dbReference type="InterPro" id="IPR000433">
    <property type="entry name" value="Znf_ZZ"/>
</dbReference>
<evidence type="ECO:0000256" key="9">
    <source>
        <dbReference type="ARBA" id="ARBA00023242"/>
    </source>
</evidence>
<keyword evidence="8" id="KW-0804">Transcription</keyword>
<evidence type="ECO:0000256" key="1">
    <source>
        <dbReference type="ARBA" id="ARBA00004123"/>
    </source>
</evidence>
<sequence>MTTSLRATACAICKQDLEPAQRWRCEVCPDYEVCGPCYSNGIINHPHTLITPPSPTGQLRAVLLHVTTCCTTQCQYPRCRTVKQASPYVMVLHAKRESAIIVRECGISSVYTPETAGSPNAQYPNAGIFVPRSERRIKFKCFFFNNNNDLTFCDSEFRARFSRNQQQAGSRRRAAAVRQRDADADAATASTLVDSST</sequence>
<feature type="domain" description="ZZ-type" evidence="12">
    <location>
        <begin position="5"/>
        <end position="57"/>
    </location>
</feature>
<dbReference type="Gene3D" id="3.30.60.90">
    <property type="match status" value="1"/>
</dbReference>
<dbReference type="STRING" id="3708.A0A078J8J8"/>
<evidence type="ECO:0000259" key="12">
    <source>
        <dbReference type="PROSITE" id="PS50135"/>
    </source>
</evidence>
<keyword evidence="5 10" id="KW-0863">Zinc-finger</keyword>
<dbReference type="SMART" id="SM00291">
    <property type="entry name" value="ZnF_ZZ"/>
    <property type="match status" value="1"/>
</dbReference>
<evidence type="ECO:0000256" key="11">
    <source>
        <dbReference type="SAM" id="MobiDB-lite"/>
    </source>
</evidence>
<name>A0A078J8J8_BRANA</name>
<dbReference type="PROSITE" id="PS50135">
    <property type="entry name" value="ZF_ZZ_2"/>
    <property type="match status" value="1"/>
</dbReference>
<dbReference type="GO" id="GO:0004402">
    <property type="term" value="F:histone acetyltransferase activity"/>
    <property type="evidence" value="ECO:0007669"/>
    <property type="project" value="InterPro"/>
</dbReference>
<dbReference type="Gramene" id="CDY60114">
    <property type="protein sequence ID" value="CDY60114"/>
    <property type="gene ID" value="GSBRNA2T00028209001"/>
</dbReference>
<dbReference type="Pfam" id="PF00569">
    <property type="entry name" value="ZZ"/>
    <property type="match status" value="1"/>
</dbReference>
<proteinExistence type="predicted"/>
<keyword evidence="3" id="KW-0808">Transferase</keyword>
<feature type="region of interest" description="Disordered" evidence="11">
    <location>
        <begin position="164"/>
        <end position="197"/>
    </location>
</feature>
<keyword evidence="6" id="KW-0862">Zinc</keyword>
<reference evidence="13 14" key="1">
    <citation type="journal article" date="2014" name="Science">
        <title>Plant genetics. Early allopolyploid evolution in the post-Neolithic Brassica napus oilseed genome.</title>
        <authorList>
            <person name="Chalhoub B."/>
            <person name="Denoeud F."/>
            <person name="Liu S."/>
            <person name="Parkin I.A."/>
            <person name="Tang H."/>
            <person name="Wang X."/>
            <person name="Chiquet J."/>
            <person name="Belcram H."/>
            <person name="Tong C."/>
            <person name="Samans B."/>
            <person name="Correa M."/>
            <person name="Da Silva C."/>
            <person name="Just J."/>
            <person name="Falentin C."/>
            <person name="Koh C.S."/>
            <person name="Le Clainche I."/>
            <person name="Bernard M."/>
            <person name="Bento P."/>
            <person name="Noel B."/>
            <person name="Labadie K."/>
            <person name="Alberti A."/>
            <person name="Charles M."/>
            <person name="Arnaud D."/>
            <person name="Guo H."/>
            <person name="Daviaud C."/>
            <person name="Alamery S."/>
            <person name="Jabbari K."/>
            <person name="Zhao M."/>
            <person name="Edger P.P."/>
            <person name="Chelaifa H."/>
            <person name="Tack D."/>
            <person name="Lassalle G."/>
            <person name="Mestiri I."/>
            <person name="Schnel N."/>
            <person name="Le Paslier M.C."/>
            <person name="Fan G."/>
            <person name="Renault V."/>
            <person name="Bayer P.E."/>
            <person name="Golicz A.A."/>
            <person name="Manoli S."/>
            <person name="Lee T.H."/>
            <person name="Thi V.H."/>
            <person name="Chalabi S."/>
            <person name="Hu Q."/>
            <person name="Fan C."/>
            <person name="Tollenaere R."/>
            <person name="Lu Y."/>
            <person name="Battail C."/>
            <person name="Shen J."/>
            <person name="Sidebottom C.H."/>
            <person name="Wang X."/>
            <person name="Canaguier A."/>
            <person name="Chauveau A."/>
            <person name="Berard A."/>
            <person name="Deniot G."/>
            <person name="Guan M."/>
            <person name="Liu Z."/>
            <person name="Sun F."/>
            <person name="Lim Y.P."/>
            <person name="Lyons E."/>
            <person name="Town C.D."/>
            <person name="Bancroft I."/>
            <person name="Wang X."/>
            <person name="Meng J."/>
            <person name="Ma J."/>
            <person name="Pires J.C."/>
            <person name="King G.J."/>
            <person name="Brunel D."/>
            <person name="Delourme R."/>
            <person name="Renard M."/>
            <person name="Aury J.M."/>
            <person name="Adams K.L."/>
            <person name="Batley J."/>
            <person name="Snowdon R.J."/>
            <person name="Tost J."/>
            <person name="Edwards D."/>
            <person name="Zhou Y."/>
            <person name="Hua W."/>
            <person name="Sharpe A.G."/>
            <person name="Paterson A.H."/>
            <person name="Guan C."/>
            <person name="Wincker P."/>
        </authorList>
    </citation>
    <scope>NUCLEOTIDE SEQUENCE [LARGE SCALE GENOMIC DNA]</scope>
    <source>
        <strain evidence="14">cv. Darmor-bzh</strain>
    </source>
</reference>
<comment type="subcellular location">
    <subcellularLocation>
        <location evidence="1">Nucleus</location>
    </subcellularLocation>
</comment>
<evidence type="ECO:0000313" key="14">
    <source>
        <dbReference type="Proteomes" id="UP000028999"/>
    </source>
</evidence>
<evidence type="ECO:0000256" key="5">
    <source>
        <dbReference type="ARBA" id="ARBA00022771"/>
    </source>
</evidence>
<dbReference type="GO" id="GO:0008270">
    <property type="term" value="F:zinc ion binding"/>
    <property type="evidence" value="ECO:0007669"/>
    <property type="project" value="UniProtKB-KW"/>
</dbReference>
<dbReference type="InterPro" id="IPR013178">
    <property type="entry name" value="Histone_AcTrfase_Rtt109/CBP"/>
</dbReference>
<dbReference type="AlphaFoldDB" id="A0A078J8J8"/>
<keyword evidence="7" id="KW-0805">Transcription regulation</keyword>
<dbReference type="PaxDb" id="3708-A0A078J8J8"/>
<evidence type="ECO:0000313" key="13">
    <source>
        <dbReference type="EMBL" id="CDY60114.1"/>
    </source>
</evidence>
<keyword evidence="14" id="KW-1185">Reference proteome</keyword>
<keyword evidence="9" id="KW-0539">Nucleus</keyword>
<evidence type="ECO:0000256" key="6">
    <source>
        <dbReference type="ARBA" id="ARBA00022833"/>
    </source>
</evidence>
<evidence type="ECO:0000256" key="10">
    <source>
        <dbReference type="PROSITE-ProRule" id="PRU00228"/>
    </source>
</evidence>
<dbReference type="PROSITE" id="PS01357">
    <property type="entry name" value="ZF_ZZ_1"/>
    <property type="match status" value="1"/>
</dbReference>
<dbReference type="GO" id="GO:0006355">
    <property type="term" value="P:regulation of DNA-templated transcription"/>
    <property type="evidence" value="ECO:0007669"/>
    <property type="project" value="InterPro"/>
</dbReference>
<evidence type="ECO:0000256" key="7">
    <source>
        <dbReference type="ARBA" id="ARBA00023015"/>
    </source>
</evidence>
<evidence type="ECO:0000256" key="2">
    <source>
        <dbReference type="ARBA" id="ARBA00013184"/>
    </source>
</evidence>